<sequence length="57" mass="6626">DEDAVKKCWKNMRDRYVKARKGNKWKSGDPGGNKNTPPILKELSWLLTFINSCCKQQ</sequence>
<evidence type="ECO:0000313" key="1">
    <source>
        <dbReference type="EMBL" id="SBQ69686.1"/>
    </source>
</evidence>
<dbReference type="AlphaFoldDB" id="A0A1A8GF65"/>
<gene>
    <name evidence="1" type="primary">OLA.27582</name>
</gene>
<protein>
    <recommendedName>
        <fullName evidence="2">MADF domain-containing protein</fullName>
    </recommendedName>
</protein>
<reference evidence="1" key="1">
    <citation type="submission" date="2016-05" db="EMBL/GenBank/DDBJ databases">
        <authorList>
            <person name="Lavstsen T."/>
            <person name="Jespersen J.S."/>
        </authorList>
    </citation>
    <scope>NUCLEOTIDE SEQUENCE</scope>
    <source>
        <tissue evidence="1">Brain</tissue>
    </source>
</reference>
<dbReference type="EMBL" id="HAEC01001609">
    <property type="protein sequence ID" value="SBQ69686.1"/>
    <property type="molecule type" value="Transcribed_RNA"/>
</dbReference>
<name>A0A1A8GF65_9TELE</name>
<feature type="non-terminal residue" evidence="1">
    <location>
        <position position="1"/>
    </location>
</feature>
<proteinExistence type="predicted"/>
<accession>A0A1A8GF65</accession>
<reference evidence="1" key="2">
    <citation type="submission" date="2016-06" db="EMBL/GenBank/DDBJ databases">
        <title>The genome of a short-lived fish provides insights into sex chromosome evolution and the genetic control of aging.</title>
        <authorList>
            <person name="Reichwald K."/>
            <person name="Felder M."/>
            <person name="Petzold A."/>
            <person name="Koch P."/>
            <person name="Groth M."/>
            <person name="Platzer M."/>
        </authorList>
    </citation>
    <scope>NUCLEOTIDE SEQUENCE</scope>
    <source>
        <tissue evidence="1">Brain</tissue>
    </source>
</reference>
<evidence type="ECO:0008006" key="2">
    <source>
        <dbReference type="Google" id="ProtNLM"/>
    </source>
</evidence>
<organism evidence="1">
    <name type="scientific">Nothobranchius korthausae</name>
    <dbReference type="NCBI Taxonomy" id="1143690"/>
    <lineage>
        <taxon>Eukaryota</taxon>
        <taxon>Metazoa</taxon>
        <taxon>Chordata</taxon>
        <taxon>Craniata</taxon>
        <taxon>Vertebrata</taxon>
        <taxon>Euteleostomi</taxon>
        <taxon>Actinopterygii</taxon>
        <taxon>Neopterygii</taxon>
        <taxon>Teleostei</taxon>
        <taxon>Neoteleostei</taxon>
        <taxon>Acanthomorphata</taxon>
        <taxon>Ovalentaria</taxon>
        <taxon>Atherinomorphae</taxon>
        <taxon>Cyprinodontiformes</taxon>
        <taxon>Nothobranchiidae</taxon>
        <taxon>Nothobranchius</taxon>
    </lineage>
</organism>